<dbReference type="OrthoDB" id="905812at2"/>
<comment type="subcellular location">
    <subcellularLocation>
        <location evidence="1">Cell outer membrane</location>
    </subcellularLocation>
</comment>
<dbReference type="Gene3D" id="2.40.170.20">
    <property type="entry name" value="TonB-dependent receptor, beta-barrel domain"/>
    <property type="match status" value="1"/>
</dbReference>
<evidence type="ECO:0000313" key="6">
    <source>
        <dbReference type="EMBL" id="RLT74868.1"/>
    </source>
</evidence>
<name>A0A3L7ZT72_PARDI</name>
<comment type="caution">
    <text evidence="6">The sequence shown here is derived from an EMBL/GenBank/DDBJ whole genome shotgun (WGS) entry which is preliminary data.</text>
</comment>
<protein>
    <submittedName>
        <fullName evidence="6">TonB-dependent receptor</fullName>
    </submittedName>
</protein>
<keyword evidence="6" id="KW-0675">Receptor</keyword>
<dbReference type="GO" id="GO:0009279">
    <property type="term" value="C:cell outer membrane"/>
    <property type="evidence" value="ECO:0007669"/>
    <property type="project" value="UniProtKB-SubCell"/>
</dbReference>
<organism evidence="6 8">
    <name type="scientific">Parabacteroides distasonis</name>
    <dbReference type="NCBI Taxonomy" id="823"/>
    <lineage>
        <taxon>Bacteria</taxon>
        <taxon>Pseudomonadati</taxon>
        <taxon>Bacteroidota</taxon>
        <taxon>Bacteroidia</taxon>
        <taxon>Bacteroidales</taxon>
        <taxon>Tannerellaceae</taxon>
        <taxon>Parabacteroides</taxon>
    </lineage>
</organism>
<evidence type="ECO:0000313" key="7">
    <source>
        <dbReference type="EMBL" id="TGY61241.1"/>
    </source>
</evidence>
<evidence type="ECO:0000256" key="3">
    <source>
        <dbReference type="ARBA" id="ARBA00023237"/>
    </source>
</evidence>
<reference evidence="7 9" key="2">
    <citation type="submission" date="2019-04" db="EMBL/GenBank/DDBJ databases">
        <title>Microbes associate with the intestines of laboratory mice.</title>
        <authorList>
            <person name="Navarre W."/>
            <person name="Wong E."/>
            <person name="Huang K."/>
            <person name="Tropini C."/>
            <person name="Ng K."/>
            <person name="Yu B."/>
        </authorList>
    </citation>
    <scope>NUCLEOTIDE SEQUENCE [LARGE SCALE GENOMIC DNA]</scope>
    <source>
        <strain evidence="7 9">NM39_I3</strain>
    </source>
</reference>
<dbReference type="Pfam" id="PF14905">
    <property type="entry name" value="OMP_b-brl_3"/>
    <property type="match status" value="1"/>
</dbReference>
<evidence type="ECO:0000313" key="8">
    <source>
        <dbReference type="Proteomes" id="UP000278164"/>
    </source>
</evidence>
<dbReference type="EMBL" id="RAYI01000002">
    <property type="protein sequence ID" value="RLT74868.1"/>
    <property type="molecule type" value="Genomic_DNA"/>
</dbReference>
<dbReference type="Proteomes" id="UP000310032">
    <property type="component" value="Unassembled WGS sequence"/>
</dbReference>
<dbReference type="EMBL" id="SRYM01000007">
    <property type="protein sequence ID" value="TGY61241.1"/>
    <property type="molecule type" value="Genomic_DNA"/>
</dbReference>
<keyword evidence="4" id="KW-0732">Signal</keyword>
<keyword evidence="2" id="KW-0472">Membrane</keyword>
<keyword evidence="3" id="KW-0998">Cell outer membrane</keyword>
<dbReference type="AlphaFoldDB" id="A0A3L7ZT72"/>
<evidence type="ECO:0000256" key="4">
    <source>
        <dbReference type="SAM" id="SignalP"/>
    </source>
</evidence>
<evidence type="ECO:0000256" key="1">
    <source>
        <dbReference type="ARBA" id="ARBA00004442"/>
    </source>
</evidence>
<gene>
    <name evidence="6" type="ORF">D7V78_02300</name>
    <name evidence="7" type="ORF">E5342_04175</name>
</gene>
<feature type="signal peptide" evidence="4">
    <location>
        <begin position="1"/>
        <end position="19"/>
    </location>
</feature>
<evidence type="ECO:0000256" key="2">
    <source>
        <dbReference type="ARBA" id="ARBA00023136"/>
    </source>
</evidence>
<dbReference type="Proteomes" id="UP000278164">
    <property type="component" value="Unassembled WGS sequence"/>
</dbReference>
<dbReference type="InterPro" id="IPR041700">
    <property type="entry name" value="OMP_b-brl_3"/>
</dbReference>
<feature type="chain" id="PRO_5033380768" evidence="4">
    <location>
        <begin position="20"/>
        <end position="697"/>
    </location>
</feature>
<proteinExistence type="predicted"/>
<feature type="domain" description="Outer membrane protein beta-barrel" evidence="5">
    <location>
        <begin position="296"/>
        <end position="695"/>
    </location>
</feature>
<dbReference type="InterPro" id="IPR036942">
    <property type="entry name" value="Beta-barrel_TonB_sf"/>
</dbReference>
<evidence type="ECO:0000259" key="5">
    <source>
        <dbReference type="Pfam" id="PF14905"/>
    </source>
</evidence>
<evidence type="ECO:0000313" key="9">
    <source>
        <dbReference type="Proteomes" id="UP000310032"/>
    </source>
</evidence>
<accession>A0A3L7ZT72</accession>
<dbReference type="RefSeq" id="WP_121734827.1">
    <property type="nucleotide sequence ID" value="NZ_QXXG01000006.1"/>
</dbReference>
<sequence length="697" mass="79294">MRQILLLPLAALLAMPVFSQTPADTTLTIRNIEIQGTRFAGLSERGGMKILRVDNNLSSVTNTAADAFRQLPSVITDMEGAVTYRGSGNVGMLVDGVPYGLLEEYSGDVLIQLPALFFNQISLGAFPPINAVPDGDAGILNLVPRMYGTGDSPLYVTFGAGWNERYNAGAVLNLHPGKFHINAKYNYRREYRERSFSKSTATAKNRTEMNNNATARPDVHVADMKVDYDLSAKDRITVHGLYHLMDYSRYGRINNRVFNPKGEQMKYVIRNRYNDQCQEAYAAEAYWNHEIAENQGFYTVFNYNNFSYDEDNDFKNENPQNGNIVSEDNQSIDHTKHNYFWGFGYEQEIEGWDFSVGYIGRARKEDYITTASDKKDGSFVLNELKSYNYDFNRYLNLIYATVIKSWGNLNVDLGVQAEFSHTRMNDPSPAWGGSAYQWGEIENSRFHLYPRVRFTYEVNKNNKLILSYQQRVIRPTGAYLCSALNSSDATHIIQGNPDLKDEFIHNVELGYQFYATRLRLTPAIYYRNRTNRIMETASQVNDETVWKKENIGHSQAVGADLSGSWKPVRILTVGFSGDIYRDEIDGRTIGYDEKKSLVCWDVKGNVNVSITPTTDFQVDGFYVSDQLTPQGKIKGRYSVNAGLSQYFLNRKLCANLSINNLFDSLEEITIIDAPNLEMTQKRNRDARVAWLTLTYVL</sequence>
<dbReference type="SUPFAM" id="SSF56935">
    <property type="entry name" value="Porins"/>
    <property type="match status" value="1"/>
</dbReference>
<reference evidence="6 8" key="1">
    <citation type="submission" date="2018-09" db="EMBL/GenBank/DDBJ databases">
        <title>Murine metabolic-syndrome-specific gut microbial biobank.</title>
        <authorList>
            <person name="Liu C."/>
        </authorList>
    </citation>
    <scope>NUCLEOTIDE SEQUENCE [LARGE SCALE GENOMIC DNA]</scope>
    <source>
        <strain evidence="6 8">8-P5</strain>
    </source>
</reference>